<accession>A0A1W1YMR5</accession>
<dbReference type="EMBL" id="FWXO01000001">
    <property type="protein sequence ID" value="SMC37416.1"/>
    <property type="molecule type" value="Genomic_DNA"/>
</dbReference>
<feature type="coiled-coil region" evidence="1">
    <location>
        <begin position="210"/>
        <end position="269"/>
    </location>
</feature>
<evidence type="ECO:0008006" key="5">
    <source>
        <dbReference type="Google" id="ProtNLM"/>
    </source>
</evidence>
<sequence length="474" mass="53612">MKVVFSNSFFLPKLIPINNPLNTTNIMADDFDLLETESTSKPEKVDVNWGKAVDQMKSKLAQEDDPEVRQKILNATLDDVVGMAEKDRKSLLDAIKDLTDYQDEVGIIFEKFSTLNAAEQKVIDSAQKALERAKVELESAENVKDNWWNNLWGRKAKIRKREEELVAAQKTRDGADMKAKAMFQERIESADVQTLLNELSYKSQAAVGRLKNREVEIKEVEDKLQVAIVEASKNHTKALEKKKETEDKLEEQYSLLKQARQSLEEISDKQSTEYSEAIGKVTTIEQKVEELEGLKNAYTTLAASKDSFVHKHNLTIKVLTSLRSNLQTHRAKLKSDTDERLKYYDGYVVALKARTDQEFAAILEHLGVKTDEHIGQTLASMHTASAKARQEMMDNIPVHEKVMQGVYSSYAEALQEIRVKDADIQKDFANRYGIDMKEIFEEYYATDGNAPTKDAGADAPQALKPKAAEDDLLS</sequence>
<keyword evidence="4" id="KW-1185">Reference proteome</keyword>
<protein>
    <recommendedName>
        <fullName evidence="5">Microtubule-binding protein</fullName>
    </recommendedName>
</protein>
<evidence type="ECO:0000256" key="2">
    <source>
        <dbReference type="SAM" id="MobiDB-lite"/>
    </source>
</evidence>
<feature type="region of interest" description="Disordered" evidence="2">
    <location>
        <begin position="450"/>
        <end position="474"/>
    </location>
</feature>
<gene>
    <name evidence="3" type="ORF">SAMN05660703_0678</name>
</gene>
<proteinExistence type="predicted"/>
<dbReference type="Proteomes" id="UP000192360">
    <property type="component" value="Unassembled WGS sequence"/>
</dbReference>
<keyword evidence="1" id="KW-0175">Coiled coil</keyword>
<reference evidence="3 4" key="1">
    <citation type="submission" date="2017-04" db="EMBL/GenBank/DDBJ databases">
        <authorList>
            <person name="Afonso C.L."/>
            <person name="Miller P.J."/>
            <person name="Scott M.A."/>
            <person name="Spackman E."/>
            <person name="Goraichik I."/>
            <person name="Dimitrov K.M."/>
            <person name="Suarez D.L."/>
            <person name="Swayne D.E."/>
        </authorList>
    </citation>
    <scope>NUCLEOTIDE SEQUENCE [LARGE SCALE GENOMIC DNA]</scope>
    <source>
        <strain evidence="3 4">DSM 21164</strain>
    </source>
</reference>
<evidence type="ECO:0000256" key="1">
    <source>
        <dbReference type="SAM" id="Coils"/>
    </source>
</evidence>
<feature type="coiled-coil region" evidence="1">
    <location>
        <begin position="116"/>
        <end position="143"/>
    </location>
</feature>
<dbReference type="AlphaFoldDB" id="A0A1W1YMR5"/>
<evidence type="ECO:0000313" key="3">
    <source>
        <dbReference type="EMBL" id="SMC37416.1"/>
    </source>
</evidence>
<dbReference type="STRING" id="504486.SAMN05660703_0678"/>
<evidence type="ECO:0000313" key="4">
    <source>
        <dbReference type="Proteomes" id="UP000192360"/>
    </source>
</evidence>
<name>A0A1W1YMR5_9FLAO</name>
<organism evidence="3 4">
    <name type="scientific">Cellulophaga tyrosinoxydans</name>
    <dbReference type="NCBI Taxonomy" id="504486"/>
    <lineage>
        <taxon>Bacteria</taxon>
        <taxon>Pseudomonadati</taxon>
        <taxon>Bacteroidota</taxon>
        <taxon>Flavobacteriia</taxon>
        <taxon>Flavobacteriales</taxon>
        <taxon>Flavobacteriaceae</taxon>
        <taxon>Cellulophaga</taxon>
    </lineage>
</organism>